<sequence>MDDFTVLWDQYPSPFEPESADSEKWLGDARDWLEELAGFLKPPSYNPDKDLKELLILSKQEIDCPGDHVVTGEAVLKTLSRLGNWIELVFVHSTSLAEISKELMELKAWSTACKLIVSVWMDGWVLMDGQIDDWKSWYGWMDGWMDERALTDGWMDGLILFINNIKVEALMDGWTDGWIGAYGWMDGQWMNGALIWMVTCT</sequence>
<organism evidence="1 2">
    <name type="scientific">Gymnopus androsaceus JB14</name>
    <dbReference type="NCBI Taxonomy" id="1447944"/>
    <lineage>
        <taxon>Eukaryota</taxon>
        <taxon>Fungi</taxon>
        <taxon>Dikarya</taxon>
        <taxon>Basidiomycota</taxon>
        <taxon>Agaricomycotina</taxon>
        <taxon>Agaricomycetes</taxon>
        <taxon>Agaricomycetidae</taxon>
        <taxon>Agaricales</taxon>
        <taxon>Marasmiineae</taxon>
        <taxon>Omphalotaceae</taxon>
        <taxon>Gymnopus</taxon>
    </lineage>
</organism>
<protein>
    <submittedName>
        <fullName evidence="1">Uncharacterized protein</fullName>
    </submittedName>
</protein>
<dbReference type="AlphaFoldDB" id="A0A6A4GF17"/>
<dbReference type="OrthoDB" id="6272545at2759"/>
<evidence type="ECO:0000313" key="1">
    <source>
        <dbReference type="EMBL" id="KAE9384104.1"/>
    </source>
</evidence>
<name>A0A6A4GF17_9AGAR</name>
<accession>A0A6A4GF17</accession>
<proteinExistence type="predicted"/>
<keyword evidence="2" id="KW-1185">Reference proteome</keyword>
<dbReference type="Proteomes" id="UP000799118">
    <property type="component" value="Unassembled WGS sequence"/>
</dbReference>
<gene>
    <name evidence="1" type="ORF">BT96DRAFT_950796</name>
</gene>
<dbReference type="EMBL" id="ML770222">
    <property type="protein sequence ID" value="KAE9384104.1"/>
    <property type="molecule type" value="Genomic_DNA"/>
</dbReference>
<evidence type="ECO:0000313" key="2">
    <source>
        <dbReference type="Proteomes" id="UP000799118"/>
    </source>
</evidence>
<reference evidence="1" key="1">
    <citation type="journal article" date="2019" name="Environ. Microbiol.">
        <title>Fungal ecological strategies reflected in gene transcription - a case study of two litter decomposers.</title>
        <authorList>
            <person name="Barbi F."/>
            <person name="Kohler A."/>
            <person name="Barry K."/>
            <person name="Baskaran P."/>
            <person name="Daum C."/>
            <person name="Fauchery L."/>
            <person name="Ihrmark K."/>
            <person name="Kuo A."/>
            <person name="LaButti K."/>
            <person name="Lipzen A."/>
            <person name="Morin E."/>
            <person name="Grigoriev I.V."/>
            <person name="Henrissat B."/>
            <person name="Lindahl B."/>
            <person name="Martin F."/>
        </authorList>
    </citation>
    <scope>NUCLEOTIDE SEQUENCE</scope>
    <source>
        <strain evidence="1">JB14</strain>
    </source>
</reference>